<gene>
    <name evidence="3" type="ORF">EYH37_00020</name>
</gene>
<keyword evidence="2" id="KW-0560">Oxidoreductase</keyword>
<dbReference type="InterPro" id="IPR036291">
    <property type="entry name" value="NAD(P)-bd_dom_sf"/>
</dbReference>
<dbReference type="Proteomes" id="UP000606463">
    <property type="component" value="Unassembled WGS sequence"/>
</dbReference>
<dbReference type="EMBL" id="DQVE01000001">
    <property type="protein sequence ID" value="HIP97746.1"/>
    <property type="molecule type" value="Genomic_DNA"/>
</dbReference>
<dbReference type="InterPro" id="IPR002347">
    <property type="entry name" value="SDR_fam"/>
</dbReference>
<dbReference type="Gene3D" id="3.40.50.720">
    <property type="entry name" value="NAD(P)-binding Rossmann-like Domain"/>
    <property type="match status" value="1"/>
</dbReference>
<evidence type="ECO:0000256" key="1">
    <source>
        <dbReference type="ARBA" id="ARBA00006484"/>
    </source>
</evidence>
<reference evidence="3" key="1">
    <citation type="journal article" date="2020" name="ISME J.">
        <title>Gammaproteobacteria mediating utilization of methyl-, sulfur- and petroleum organic compounds in deep ocean hydrothermal plumes.</title>
        <authorList>
            <person name="Zhou Z."/>
            <person name="Liu Y."/>
            <person name="Pan J."/>
            <person name="Cron B.R."/>
            <person name="Toner B.M."/>
            <person name="Anantharaman K."/>
            <person name="Breier J.A."/>
            <person name="Dick G.J."/>
            <person name="Li M."/>
        </authorList>
    </citation>
    <scope>NUCLEOTIDE SEQUENCE</scope>
    <source>
        <strain evidence="3">SZUA-1501</strain>
    </source>
</reference>
<dbReference type="GO" id="GO:0016491">
    <property type="term" value="F:oxidoreductase activity"/>
    <property type="evidence" value="ECO:0007669"/>
    <property type="project" value="UniProtKB-KW"/>
</dbReference>
<evidence type="ECO:0000256" key="2">
    <source>
        <dbReference type="ARBA" id="ARBA00023002"/>
    </source>
</evidence>
<dbReference type="PANTHER" id="PTHR24321">
    <property type="entry name" value="DEHYDROGENASES, SHORT CHAIN"/>
    <property type="match status" value="1"/>
</dbReference>
<dbReference type="AlphaFoldDB" id="A0A9D0YN12"/>
<sequence>MEPYLNLFITGVGSGLGLALAKEFIERGYTVFAISRKEPNELKGNPKFVFTACDLSNLEEVRDKVRQLLERVKGNLPWVILNAGILGELKEMRLTPLKEFQRILDVNLWSNKLLLDLLWDLQKEGKLKVGQIVAISSGAAVNCNKGWNAYSLSKAGLNCMVKLYHWEFENSHLISLAPGLITTPMLEKVLKIAEEDRFPSVKRIKRAPKHTPESAAKMLLQVFPSLVKFPSGSFIDVRKEFGEIYNSCLP</sequence>
<name>A0A9D0YN12_AQUAO</name>
<protein>
    <submittedName>
        <fullName evidence="3">SDR family NAD(P)-dependent oxidoreductase</fullName>
    </submittedName>
</protein>
<organism evidence="3 4">
    <name type="scientific">Aquifex aeolicus</name>
    <dbReference type="NCBI Taxonomy" id="63363"/>
    <lineage>
        <taxon>Bacteria</taxon>
        <taxon>Pseudomonadati</taxon>
        <taxon>Aquificota</taxon>
        <taxon>Aquificia</taxon>
        <taxon>Aquificales</taxon>
        <taxon>Aquificaceae</taxon>
        <taxon>Aquifex</taxon>
    </lineage>
</organism>
<proteinExistence type="inferred from homology"/>
<dbReference type="Pfam" id="PF00106">
    <property type="entry name" value="adh_short"/>
    <property type="match status" value="1"/>
</dbReference>
<dbReference type="SUPFAM" id="SSF51735">
    <property type="entry name" value="NAD(P)-binding Rossmann-fold domains"/>
    <property type="match status" value="1"/>
</dbReference>
<comment type="similarity">
    <text evidence="1">Belongs to the short-chain dehydrogenases/reductases (SDR) family.</text>
</comment>
<evidence type="ECO:0000313" key="4">
    <source>
        <dbReference type="Proteomes" id="UP000606463"/>
    </source>
</evidence>
<accession>A0A9D0YN12</accession>
<dbReference type="PRINTS" id="PR00081">
    <property type="entry name" value="GDHRDH"/>
</dbReference>
<dbReference type="PANTHER" id="PTHR24321:SF8">
    <property type="entry name" value="ESTRADIOL 17-BETA-DEHYDROGENASE 8-RELATED"/>
    <property type="match status" value="1"/>
</dbReference>
<evidence type="ECO:0000313" key="3">
    <source>
        <dbReference type="EMBL" id="HIP97746.1"/>
    </source>
</evidence>
<comment type="caution">
    <text evidence="3">The sequence shown here is derived from an EMBL/GenBank/DDBJ whole genome shotgun (WGS) entry which is preliminary data.</text>
</comment>